<evidence type="ECO:0000256" key="5">
    <source>
        <dbReference type="ARBA" id="ARBA00015611"/>
    </source>
</evidence>
<feature type="domain" description="Peptidase M1 membrane alanine aminopeptidase" evidence="15">
    <location>
        <begin position="237"/>
        <end position="411"/>
    </location>
</feature>
<evidence type="ECO:0000256" key="11">
    <source>
        <dbReference type="ARBA" id="ARBA00023049"/>
    </source>
</evidence>
<evidence type="ECO:0000256" key="14">
    <source>
        <dbReference type="PIRSR" id="PIRSR634015-3"/>
    </source>
</evidence>
<feature type="binding site" evidence="14">
    <location>
        <position position="315"/>
    </location>
    <ligand>
        <name>Zn(2+)</name>
        <dbReference type="ChEBI" id="CHEBI:29105"/>
        <note>catalytic</note>
    </ligand>
</feature>
<dbReference type="CDD" id="cd09603">
    <property type="entry name" value="M1_APN_like"/>
    <property type="match status" value="1"/>
</dbReference>
<dbReference type="EC" id="3.4.11.2" evidence="4"/>
<dbReference type="InterPro" id="IPR027268">
    <property type="entry name" value="Peptidase_M4/M1_CTD_sf"/>
</dbReference>
<dbReference type="Pfam" id="PF17900">
    <property type="entry name" value="Peptidase_M1_N"/>
    <property type="match status" value="1"/>
</dbReference>
<keyword evidence="8 14" id="KW-0479">Metal-binding</keyword>
<keyword evidence="11" id="KW-0482">Metalloprotease</keyword>
<accession>A0A0D5CL86</accession>
<dbReference type="InterPro" id="IPR014782">
    <property type="entry name" value="Peptidase_M1_dom"/>
</dbReference>
<evidence type="ECO:0000256" key="4">
    <source>
        <dbReference type="ARBA" id="ARBA00012564"/>
    </source>
</evidence>
<evidence type="ECO:0000256" key="8">
    <source>
        <dbReference type="ARBA" id="ARBA00022723"/>
    </source>
</evidence>
<evidence type="ECO:0000256" key="9">
    <source>
        <dbReference type="ARBA" id="ARBA00022801"/>
    </source>
</evidence>
<evidence type="ECO:0000256" key="12">
    <source>
        <dbReference type="ARBA" id="ARBA00029811"/>
    </source>
</evidence>
<dbReference type="OrthoDB" id="100605at2"/>
<dbReference type="PATRIC" id="fig|33014.5.peg.608"/>
<dbReference type="PANTHER" id="PTHR45726:SF3">
    <property type="entry name" value="LEUKOTRIENE A-4 HYDROLASE"/>
    <property type="match status" value="1"/>
</dbReference>
<keyword evidence="7" id="KW-0645">Protease</keyword>
<evidence type="ECO:0000256" key="2">
    <source>
        <dbReference type="ARBA" id="ARBA00004496"/>
    </source>
</evidence>
<feature type="binding site" evidence="14">
    <location>
        <position position="296"/>
    </location>
    <ligand>
        <name>Zn(2+)</name>
        <dbReference type="ChEBI" id="CHEBI:29105"/>
        <note>catalytic</note>
    </ligand>
</feature>
<dbReference type="Gene3D" id="1.10.390.10">
    <property type="entry name" value="Neutral Protease Domain 2"/>
    <property type="match status" value="1"/>
</dbReference>
<sequence length="437" mass="48026">MRAAAGPSSGDAYTPEVGSTAFAVERYDLDLDYRVARNRLKARAVITAVAREPLPRFELDLTGLRAGDVRVDGRRETRHVQRGGRLVVTPAAPIPAGTTFTVDVAYSGEPGPRRTVWGDLGWEELGDGVLVASQPSGASTWFPCNDRPDDRAAFRIRVACEVDYSVIASGRLVSRLERSGRATWTYEQDAPTAPYLATVQIGRYAEKRVPAGSTQAVFAYPKPREARVLQDLALVPRMMAFFETLFGPYPFDEYRVVVTDDELEIPLEAQAMAVLGANHADGTGGCERLVAHELAHQWFGNSVGLASWQHIWLNEGFACYAEWLWSEESGGPTADQLARQHHARLDRYGTQMAIGDPGPESMFDDVVYKRGALAVHALRLTLGDASWRELLLRWTDPAWTDPRTTADLVSAAGDAGALLRAWLADAPLPALPRRGRR</sequence>
<dbReference type="Proteomes" id="UP000032604">
    <property type="component" value="Chromosome"/>
</dbReference>
<evidence type="ECO:0000313" key="18">
    <source>
        <dbReference type="Proteomes" id="UP000032604"/>
    </source>
</evidence>
<evidence type="ECO:0000256" key="1">
    <source>
        <dbReference type="ARBA" id="ARBA00000098"/>
    </source>
</evidence>
<dbReference type="Gene3D" id="2.60.40.1730">
    <property type="entry name" value="tricorn interacting facor f3 domain"/>
    <property type="match status" value="1"/>
</dbReference>
<comment type="subcellular location">
    <subcellularLocation>
        <location evidence="2">Cytoplasm</location>
    </subcellularLocation>
</comment>
<protein>
    <recommendedName>
        <fullName evidence="5">Aminopeptidase N</fullName>
        <ecNumber evidence="4">3.4.11.2</ecNumber>
    </recommendedName>
    <alternativeName>
        <fullName evidence="12">Alanine aminopeptidase</fullName>
    </alternativeName>
    <alternativeName>
        <fullName evidence="13">Lysyl aminopeptidase</fullName>
    </alternativeName>
</protein>
<reference evidence="17 18" key="1">
    <citation type="journal article" date="2015" name="Genome Announc.">
        <title>Complete Genome Sequence of Clavibacter michiganensis subsp. insidiosus R1-1 Using PacBio Single-Molecule Real-Time Technology.</title>
        <authorList>
            <person name="Lu Y."/>
            <person name="Samac D.A."/>
            <person name="Glazebrook J."/>
            <person name="Ishimaru C.A."/>
        </authorList>
    </citation>
    <scope>NUCLEOTIDE SEQUENCE [LARGE SCALE GENOMIC DNA]</scope>
    <source>
        <strain evidence="17 18">R1-1</strain>
    </source>
</reference>
<feature type="binding site" evidence="14">
    <location>
        <position position="292"/>
    </location>
    <ligand>
        <name>Zn(2+)</name>
        <dbReference type="ChEBI" id="CHEBI:29105"/>
        <note>catalytic</note>
    </ligand>
</feature>
<feature type="domain" description="Aminopeptidase N-like N-terminal" evidence="16">
    <location>
        <begin position="25"/>
        <end position="196"/>
    </location>
</feature>
<dbReference type="Pfam" id="PF01433">
    <property type="entry name" value="Peptidase_M1"/>
    <property type="match status" value="1"/>
</dbReference>
<evidence type="ECO:0000256" key="6">
    <source>
        <dbReference type="ARBA" id="ARBA00022490"/>
    </source>
</evidence>
<dbReference type="GO" id="GO:0008237">
    <property type="term" value="F:metallopeptidase activity"/>
    <property type="evidence" value="ECO:0007669"/>
    <property type="project" value="UniProtKB-KW"/>
</dbReference>
<evidence type="ECO:0000256" key="7">
    <source>
        <dbReference type="ARBA" id="ARBA00022670"/>
    </source>
</evidence>
<evidence type="ECO:0000256" key="13">
    <source>
        <dbReference type="ARBA" id="ARBA00031533"/>
    </source>
</evidence>
<organism evidence="17 18">
    <name type="scientific">Clavibacter michiganensis subsp. insidiosus</name>
    <dbReference type="NCBI Taxonomy" id="33014"/>
    <lineage>
        <taxon>Bacteria</taxon>
        <taxon>Bacillati</taxon>
        <taxon>Actinomycetota</taxon>
        <taxon>Actinomycetes</taxon>
        <taxon>Micrococcales</taxon>
        <taxon>Microbacteriaceae</taxon>
        <taxon>Clavibacter</taxon>
    </lineage>
</organism>
<evidence type="ECO:0000313" key="17">
    <source>
        <dbReference type="EMBL" id="AJW80383.1"/>
    </source>
</evidence>
<comment type="similarity">
    <text evidence="3">Belongs to the peptidase M1 family.</text>
</comment>
<dbReference type="InterPro" id="IPR042097">
    <property type="entry name" value="Aminopeptidase_N-like_N_sf"/>
</dbReference>
<dbReference type="InterPro" id="IPR034015">
    <property type="entry name" value="M1_LTA4H"/>
</dbReference>
<evidence type="ECO:0000256" key="10">
    <source>
        <dbReference type="ARBA" id="ARBA00022833"/>
    </source>
</evidence>
<dbReference type="GO" id="GO:0006508">
    <property type="term" value="P:proteolysis"/>
    <property type="evidence" value="ECO:0007669"/>
    <property type="project" value="UniProtKB-KW"/>
</dbReference>
<name>A0A0D5CL86_9MICO</name>
<evidence type="ECO:0000256" key="3">
    <source>
        <dbReference type="ARBA" id="ARBA00010136"/>
    </source>
</evidence>
<comment type="cofactor">
    <cofactor evidence="14">
        <name>Zn(2+)</name>
        <dbReference type="ChEBI" id="CHEBI:29105"/>
    </cofactor>
    <text evidence="14">Binds 1 zinc ion per subunit.</text>
</comment>
<dbReference type="InterPro" id="IPR001930">
    <property type="entry name" value="Peptidase_M1"/>
</dbReference>
<dbReference type="SUPFAM" id="SSF55486">
    <property type="entry name" value="Metalloproteases ('zincins'), catalytic domain"/>
    <property type="match status" value="1"/>
</dbReference>
<dbReference type="RefSeq" id="WP_045530139.1">
    <property type="nucleotide sequence ID" value="NZ_CP011043.1"/>
</dbReference>
<dbReference type="PANTHER" id="PTHR45726">
    <property type="entry name" value="LEUKOTRIENE A-4 HYDROLASE"/>
    <property type="match status" value="1"/>
</dbReference>
<dbReference type="KEGG" id="cmh:VO01_02890"/>
<dbReference type="HOGENOM" id="CLU_014298_2_0_11"/>
<evidence type="ECO:0000259" key="16">
    <source>
        <dbReference type="Pfam" id="PF17900"/>
    </source>
</evidence>
<dbReference type="AlphaFoldDB" id="A0A0D5CL86"/>
<comment type="catalytic activity">
    <reaction evidence="1">
        <text>Release of an N-terminal amino acid, Xaa-|-Yaa- from a peptide, amide or arylamide. Xaa is preferably Ala, but may be most amino acids including Pro (slow action). When a terminal hydrophobic residue is followed by a prolyl residue, the two may be released as an intact Xaa-Pro dipeptide.</text>
        <dbReference type="EC" id="3.4.11.2"/>
    </reaction>
</comment>
<dbReference type="EMBL" id="CP011043">
    <property type="protein sequence ID" value="AJW80383.1"/>
    <property type="molecule type" value="Genomic_DNA"/>
</dbReference>
<keyword evidence="10 14" id="KW-0862">Zinc</keyword>
<dbReference type="PRINTS" id="PR00756">
    <property type="entry name" value="ALADIPTASE"/>
</dbReference>
<proteinExistence type="inferred from homology"/>
<dbReference type="InterPro" id="IPR045357">
    <property type="entry name" value="Aminopeptidase_N-like_N"/>
</dbReference>
<dbReference type="GO" id="GO:0008270">
    <property type="term" value="F:zinc ion binding"/>
    <property type="evidence" value="ECO:0007669"/>
    <property type="project" value="InterPro"/>
</dbReference>
<evidence type="ECO:0000259" key="15">
    <source>
        <dbReference type="Pfam" id="PF01433"/>
    </source>
</evidence>
<keyword evidence="6" id="KW-0963">Cytoplasm</keyword>
<gene>
    <name evidence="17" type="ORF">VO01_02890</name>
</gene>
<dbReference type="SUPFAM" id="SSF63737">
    <property type="entry name" value="Leukotriene A4 hydrolase N-terminal domain"/>
    <property type="match status" value="1"/>
</dbReference>
<keyword evidence="9" id="KW-0378">Hydrolase</keyword>
<dbReference type="GO" id="GO:0005737">
    <property type="term" value="C:cytoplasm"/>
    <property type="evidence" value="ECO:0007669"/>
    <property type="project" value="UniProtKB-SubCell"/>
</dbReference>
<dbReference type="GO" id="GO:0016285">
    <property type="term" value="F:alanyl aminopeptidase activity"/>
    <property type="evidence" value="ECO:0007669"/>
    <property type="project" value="UniProtKB-EC"/>
</dbReference>